<dbReference type="Pfam" id="PF08448">
    <property type="entry name" value="PAS_4"/>
    <property type="match status" value="1"/>
</dbReference>
<dbReference type="Gene3D" id="3.30.70.270">
    <property type="match status" value="1"/>
</dbReference>
<dbReference type="CDD" id="cd00130">
    <property type="entry name" value="PAS"/>
    <property type="match status" value="1"/>
</dbReference>
<dbReference type="PROSITE" id="PS50113">
    <property type="entry name" value="PAC"/>
    <property type="match status" value="1"/>
</dbReference>
<dbReference type="InterPro" id="IPR035965">
    <property type="entry name" value="PAS-like_dom_sf"/>
</dbReference>
<dbReference type="RefSeq" id="WP_204202029.1">
    <property type="nucleotide sequence ID" value="NZ_JAFELM010000013.1"/>
</dbReference>
<organism evidence="3 4">
    <name type="scientific">Bacillus suaedaesalsae</name>
    <dbReference type="NCBI Taxonomy" id="2810349"/>
    <lineage>
        <taxon>Bacteria</taxon>
        <taxon>Bacillati</taxon>
        <taxon>Bacillota</taxon>
        <taxon>Bacilli</taxon>
        <taxon>Bacillales</taxon>
        <taxon>Bacillaceae</taxon>
        <taxon>Bacillus</taxon>
    </lineage>
</organism>
<proteinExistence type="predicted"/>
<dbReference type="PANTHER" id="PTHR46663">
    <property type="entry name" value="DIGUANYLATE CYCLASE DGCT-RELATED"/>
    <property type="match status" value="1"/>
</dbReference>
<dbReference type="SMART" id="SM00267">
    <property type="entry name" value="GGDEF"/>
    <property type="match status" value="1"/>
</dbReference>
<dbReference type="SUPFAM" id="SSF55785">
    <property type="entry name" value="PYP-like sensor domain (PAS domain)"/>
    <property type="match status" value="1"/>
</dbReference>
<protein>
    <submittedName>
        <fullName evidence="3">Diguanylate cyclase</fullName>
    </submittedName>
</protein>
<accession>A0ABS2DDX0</accession>
<evidence type="ECO:0000313" key="3">
    <source>
        <dbReference type="EMBL" id="MBM6616649.1"/>
    </source>
</evidence>
<feature type="domain" description="PAC" evidence="1">
    <location>
        <begin position="93"/>
        <end position="149"/>
    </location>
</feature>
<feature type="domain" description="GGDEF" evidence="2">
    <location>
        <begin position="181"/>
        <end position="314"/>
    </location>
</feature>
<dbReference type="InterPro" id="IPR013656">
    <property type="entry name" value="PAS_4"/>
</dbReference>
<dbReference type="CDD" id="cd01949">
    <property type="entry name" value="GGDEF"/>
    <property type="match status" value="1"/>
</dbReference>
<dbReference type="InterPro" id="IPR029787">
    <property type="entry name" value="Nucleotide_cyclase"/>
</dbReference>
<dbReference type="InterPro" id="IPR052163">
    <property type="entry name" value="DGC-Regulatory_Protein"/>
</dbReference>
<dbReference type="SUPFAM" id="SSF55073">
    <property type="entry name" value="Nucleotide cyclase"/>
    <property type="match status" value="1"/>
</dbReference>
<name>A0ABS2DDX0_9BACI</name>
<gene>
    <name evidence="3" type="ORF">JR050_02995</name>
</gene>
<dbReference type="Pfam" id="PF00990">
    <property type="entry name" value="GGDEF"/>
    <property type="match status" value="1"/>
</dbReference>
<dbReference type="EMBL" id="JAFELM010000013">
    <property type="protein sequence ID" value="MBM6616649.1"/>
    <property type="molecule type" value="Genomic_DNA"/>
</dbReference>
<dbReference type="InterPro" id="IPR043128">
    <property type="entry name" value="Rev_trsase/Diguanyl_cyclase"/>
</dbReference>
<keyword evidence="4" id="KW-1185">Reference proteome</keyword>
<reference evidence="3 4" key="1">
    <citation type="submission" date="2021-02" db="EMBL/GenBank/DDBJ databases">
        <title>Bacillus sp. RD4P76, an endophyte from a halophyte.</title>
        <authorList>
            <person name="Sun J.-Q."/>
        </authorList>
    </citation>
    <scope>NUCLEOTIDE SEQUENCE [LARGE SCALE GENOMIC DNA]</scope>
    <source>
        <strain evidence="3 4">RD4P76</strain>
    </source>
</reference>
<dbReference type="InterPro" id="IPR000160">
    <property type="entry name" value="GGDEF_dom"/>
</dbReference>
<evidence type="ECO:0000259" key="1">
    <source>
        <dbReference type="PROSITE" id="PS50113"/>
    </source>
</evidence>
<dbReference type="Gene3D" id="3.30.450.20">
    <property type="entry name" value="PAS domain"/>
    <property type="match status" value="1"/>
</dbReference>
<dbReference type="NCBIfam" id="TIGR00254">
    <property type="entry name" value="GGDEF"/>
    <property type="match status" value="1"/>
</dbReference>
<dbReference type="InterPro" id="IPR000700">
    <property type="entry name" value="PAS-assoc_C"/>
</dbReference>
<dbReference type="PANTHER" id="PTHR46663:SF3">
    <property type="entry name" value="SLL0267 PROTEIN"/>
    <property type="match status" value="1"/>
</dbReference>
<dbReference type="NCBIfam" id="TIGR00229">
    <property type="entry name" value="sensory_box"/>
    <property type="match status" value="1"/>
</dbReference>
<evidence type="ECO:0000313" key="4">
    <source>
        <dbReference type="Proteomes" id="UP001518925"/>
    </source>
</evidence>
<comment type="caution">
    <text evidence="3">The sequence shown here is derived from an EMBL/GenBank/DDBJ whole genome shotgun (WGS) entry which is preliminary data.</text>
</comment>
<dbReference type="Proteomes" id="UP001518925">
    <property type="component" value="Unassembled WGS sequence"/>
</dbReference>
<dbReference type="InterPro" id="IPR000014">
    <property type="entry name" value="PAS"/>
</dbReference>
<dbReference type="PROSITE" id="PS50887">
    <property type="entry name" value="GGDEF"/>
    <property type="match status" value="1"/>
</dbReference>
<sequence>MDNFNIELFKKFDIFIKIFNSIYDMVYITKVEEDGHFSYLLANDAAKRFIGLTEESFGKRLDEIMPKGAAQIISKKYQQAIEMKNEISYEEKMNVPPHITNHVKYAPNDIVYWESSITPIFDDNGSCTHLFAIVRDITERKENEEKLKRLAHYDYLTGLPNRVLFTKRLKEELEKLRQNDGLIAVMFLDLDNFKDINDTMGHDVGDLILQSFGNKVKNTLRSQDVLSRLGGDEFVILLPNLPEEKAAMKIAENIVQSLQYEWNIEGYQFKSTTSIGIAFYRNEDIQHNELLKKADIALYQAKQKGKNKYHIYEEEGK</sequence>
<evidence type="ECO:0000259" key="2">
    <source>
        <dbReference type="PROSITE" id="PS50887"/>
    </source>
</evidence>